<protein>
    <submittedName>
        <fullName evidence="2">Uncharacterized protein</fullName>
    </submittedName>
</protein>
<evidence type="ECO:0000313" key="3">
    <source>
        <dbReference type="Proteomes" id="UP001303473"/>
    </source>
</evidence>
<dbReference type="EMBL" id="MU854271">
    <property type="protein sequence ID" value="KAK3933430.1"/>
    <property type="molecule type" value="Genomic_DNA"/>
</dbReference>
<keyword evidence="3" id="KW-1185">Reference proteome</keyword>
<dbReference type="Proteomes" id="UP001303473">
    <property type="component" value="Unassembled WGS sequence"/>
</dbReference>
<gene>
    <name evidence="2" type="ORF">QBC46DRAFT_348654</name>
</gene>
<name>A0AAN6MU06_9PEZI</name>
<organism evidence="2 3">
    <name type="scientific">Diplogelasinospora grovesii</name>
    <dbReference type="NCBI Taxonomy" id="303347"/>
    <lineage>
        <taxon>Eukaryota</taxon>
        <taxon>Fungi</taxon>
        <taxon>Dikarya</taxon>
        <taxon>Ascomycota</taxon>
        <taxon>Pezizomycotina</taxon>
        <taxon>Sordariomycetes</taxon>
        <taxon>Sordariomycetidae</taxon>
        <taxon>Sordariales</taxon>
        <taxon>Diplogelasinosporaceae</taxon>
        <taxon>Diplogelasinospora</taxon>
    </lineage>
</organism>
<feature type="region of interest" description="Disordered" evidence="1">
    <location>
        <begin position="44"/>
        <end position="74"/>
    </location>
</feature>
<sequence length="186" mass="20886">MPATRVDNFIGDDRAYAGYLYETLTGLPLPECIRQLEEQVKVHRSQRRTSSSLSAELDDEVPSPPSIRSLETRHPSPPSLCFELWSPEQLLPSSRPPVTRWKQLTASFFKGLPKTEDEWSWQYTKIIQHLRLTLPSSSSSKQVVGSVTEGLTPSPMTVGRCYGSSEKCSVKSNADFSIVPLSYFFS</sequence>
<feature type="non-terminal residue" evidence="2">
    <location>
        <position position="186"/>
    </location>
</feature>
<reference evidence="3" key="1">
    <citation type="journal article" date="2023" name="Mol. Phylogenet. Evol.">
        <title>Genome-scale phylogeny and comparative genomics of the fungal order Sordariales.</title>
        <authorList>
            <person name="Hensen N."/>
            <person name="Bonometti L."/>
            <person name="Westerberg I."/>
            <person name="Brannstrom I.O."/>
            <person name="Guillou S."/>
            <person name="Cros-Aarteil S."/>
            <person name="Calhoun S."/>
            <person name="Haridas S."/>
            <person name="Kuo A."/>
            <person name="Mondo S."/>
            <person name="Pangilinan J."/>
            <person name="Riley R."/>
            <person name="LaButti K."/>
            <person name="Andreopoulos B."/>
            <person name="Lipzen A."/>
            <person name="Chen C."/>
            <person name="Yan M."/>
            <person name="Daum C."/>
            <person name="Ng V."/>
            <person name="Clum A."/>
            <person name="Steindorff A."/>
            <person name="Ohm R.A."/>
            <person name="Martin F."/>
            <person name="Silar P."/>
            <person name="Natvig D.O."/>
            <person name="Lalanne C."/>
            <person name="Gautier V."/>
            <person name="Ament-Velasquez S.L."/>
            <person name="Kruys A."/>
            <person name="Hutchinson M.I."/>
            <person name="Powell A.J."/>
            <person name="Barry K."/>
            <person name="Miller A.N."/>
            <person name="Grigoriev I.V."/>
            <person name="Debuchy R."/>
            <person name="Gladieux P."/>
            <person name="Hiltunen Thoren M."/>
            <person name="Johannesson H."/>
        </authorList>
    </citation>
    <scope>NUCLEOTIDE SEQUENCE [LARGE SCALE GENOMIC DNA]</scope>
    <source>
        <strain evidence="3">CBS 340.73</strain>
    </source>
</reference>
<proteinExistence type="predicted"/>
<evidence type="ECO:0000313" key="2">
    <source>
        <dbReference type="EMBL" id="KAK3933430.1"/>
    </source>
</evidence>
<dbReference type="AlphaFoldDB" id="A0AAN6MU06"/>
<comment type="caution">
    <text evidence="2">The sequence shown here is derived from an EMBL/GenBank/DDBJ whole genome shotgun (WGS) entry which is preliminary data.</text>
</comment>
<accession>A0AAN6MU06</accession>
<evidence type="ECO:0000256" key="1">
    <source>
        <dbReference type="SAM" id="MobiDB-lite"/>
    </source>
</evidence>